<protein>
    <recommendedName>
        <fullName evidence="1">PIR2-like helical domain-containing protein</fullName>
    </recommendedName>
</protein>
<proteinExistence type="predicted"/>
<accession>A0A0D9XYJ0</accession>
<name>A0A0D9XYJ0_9ORYZ</name>
<reference evidence="2" key="3">
    <citation type="submission" date="2015-04" db="UniProtKB">
        <authorList>
            <consortium name="EnsemblPlants"/>
        </authorList>
    </citation>
    <scope>IDENTIFICATION</scope>
</reference>
<dbReference type="EnsemblPlants" id="LPERR12G07630.1">
    <property type="protein sequence ID" value="LPERR12G07630.1"/>
    <property type="gene ID" value="LPERR12G07630"/>
</dbReference>
<sequence>MGRLLEFMKSYFDYLTNDQAMRYLYFASYDLLLAIRLVHHERGLPLPPSLLHDDGGNGKIKIALRMSVLEVDYPKPNDLVQIMTAKYPSHLLSPIMDKLTGSDLQLTTHDVRRIEDLLKTAQCLPPNRDLLCCCCSCLPNVTENHVQQLQYISDMTFNTPAMEGSSAQVRYDDNDDDSPPCEHILSINMCLLDAINCFYIRALAALPLPAAGADADDDSTMRRSCLLHAFVISSHCYGPLDPLSNIIVNTVWYNIACPHLSSDQDNDEVKLIQDFFDTDDISQLVSDSRCGLVALLHAINGTSLSKHDAMEYLWFRQCDLTLELQQIVMTTKKNPYDAAVKTLKQYTLLGKFLKSFSDKKLDSLRCLMDPFMMTPHVSSPMLIGRN</sequence>
<organism evidence="2 3">
    <name type="scientific">Leersia perrieri</name>
    <dbReference type="NCBI Taxonomy" id="77586"/>
    <lineage>
        <taxon>Eukaryota</taxon>
        <taxon>Viridiplantae</taxon>
        <taxon>Streptophyta</taxon>
        <taxon>Embryophyta</taxon>
        <taxon>Tracheophyta</taxon>
        <taxon>Spermatophyta</taxon>
        <taxon>Magnoliopsida</taxon>
        <taxon>Liliopsida</taxon>
        <taxon>Poales</taxon>
        <taxon>Poaceae</taxon>
        <taxon>BOP clade</taxon>
        <taxon>Oryzoideae</taxon>
        <taxon>Oryzeae</taxon>
        <taxon>Oryzinae</taxon>
        <taxon>Leersia</taxon>
    </lineage>
</organism>
<keyword evidence="3" id="KW-1185">Reference proteome</keyword>
<reference evidence="3" key="2">
    <citation type="submission" date="2013-12" db="EMBL/GenBank/DDBJ databases">
        <authorList>
            <person name="Yu Y."/>
            <person name="Lee S."/>
            <person name="de Baynast K."/>
            <person name="Wissotski M."/>
            <person name="Liu L."/>
            <person name="Talag J."/>
            <person name="Goicoechea J."/>
            <person name="Angelova A."/>
            <person name="Jetty R."/>
            <person name="Kudrna D."/>
            <person name="Golser W."/>
            <person name="Rivera L."/>
            <person name="Zhang J."/>
            <person name="Wing R."/>
        </authorList>
    </citation>
    <scope>NUCLEOTIDE SEQUENCE</scope>
</reference>
<evidence type="ECO:0000313" key="2">
    <source>
        <dbReference type="EnsemblPlants" id="LPERR12G07630.1"/>
    </source>
</evidence>
<dbReference type="HOGENOM" id="CLU_716418_0_0_1"/>
<feature type="domain" description="PIR2-like helical" evidence="1">
    <location>
        <begin position="194"/>
        <end position="324"/>
    </location>
</feature>
<dbReference type="PANTHER" id="PTHR33120">
    <property type="entry name" value="EXPRESSED PROTEIN-RELATED"/>
    <property type="match status" value="1"/>
</dbReference>
<dbReference type="Pfam" id="PF20235">
    <property type="entry name" value="PIR2-like_helical"/>
    <property type="match status" value="1"/>
</dbReference>
<reference evidence="2 3" key="1">
    <citation type="submission" date="2012-08" db="EMBL/GenBank/DDBJ databases">
        <title>Oryza genome evolution.</title>
        <authorList>
            <person name="Wing R.A."/>
        </authorList>
    </citation>
    <scope>NUCLEOTIDE SEQUENCE</scope>
</reference>
<dbReference type="InterPro" id="IPR046527">
    <property type="entry name" value="PIR2-like_helical"/>
</dbReference>
<dbReference type="Gramene" id="LPERR12G07630.1">
    <property type="protein sequence ID" value="LPERR12G07630.1"/>
    <property type="gene ID" value="LPERR12G07630"/>
</dbReference>
<dbReference type="Proteomes" id="UP000032180">
    <property type="component" value="Chromosome 12"/>
</dbReference>
<evidence type="ECO:0000313" key="3">
    <source>
        <dbReference type="Proteomes" id="UP000032180"/>
    </source>
</evidence>
<dbReference type="AlphaFoldDB" id="A0A0D9XYJ0"/>
<dbReference type="PANTHER" id="PTHR33120:SF42">
    <property type="entry name" value="OS12G0105000 PROTEIN"/>
    <property type="match status" value="1"/>
</dbReference>
<evidence type="ECO:0000259" key="1">
    <source>
        <dbReference type="Pfam" id="PF20235"/>
    </source>
</evidence>